<feature type="region of interest" description="Disordered" evidence="1">
    <location>
        <begin position="152"/>
        <end position="178"/>
    </location>
</feature>
<dbReference type="EMBL" id="GL380063">
    <property type="protein sequence ID" value="EGT44718.1"/>
    <property type="molecule type" value="Genomic_DNA"/>
</dbReference>
<feature type="region of interest" description="Disordered" evidence="1">
    <location>
        <begin position="45"/>
        <end position="83"/>
    </location>
</feature>
<dbReference type="AlphaFoldDB" id="G0P4G6"/>
<sequence length="406" mass="46312">MNFSIEHILADLLETSKQAITRTPPPEVVVLPPALEVEIAASCTDDDSTQYGSPQSDMPTLSPMEHCENKKKRKRRRQNQNQTLEDMLEENKIWGQKGEEARLALGAARDNQKETIAACEREIQLEEEKSREMKKEIWDLEEYLLNLKQTSRPGTPVSIAAPEPSSTEGSSPTGRNISDDSIIDAWINKELNGEHTSRPGTPDTAAATEPPSLEASSSIKPNVSVDAIDAWLDQELNEINNSSVTATPLPTTTSSDTPVVETRKLLRFEEAWWECMQQYQVKIIEECPEITLFPQCFFDPNHPNKFERVQKVEELPTSLELFNMFESGTGRQPNKEAYEDYEEMYGRLRKQQKKQAGVIVVQKRKGKIPEWDRYWLDDGEPQKKKMKKKKTGRPAKRARYEDDESD</sequence>
<proteinExistence type="predicted"/>
<feature type="compositionally biased region" description="Low complexity" evidence="1">
    <location>
        <begin position="160"/>
        <end position="174"/>
    </location>
</feature>
<dbReference type="HOGENOM" id="CLU_678316_0_0_1"/>
<evidence type="ECO:0000256" key="1">
    <source>
        <dbReference type="SAM" id="MobiDB-lite"/>
    </source>
</evidence>
<feature type="compositionally biased region" description="Basic residues" evidence="1">
    <location>
        <begin position="384"/>
        <end position="397"/>
    </location>
</feature>
<keyword evidence="3" id="KW-1185">Reference proteome</keyword>
<feature type="region of interest" description="Disordered" evidence="1">
    <location>
        <begin position="192"/>
        <end position="219"/>
    </location>
</feature>
<dbReference type="Proteomes" id="UP000008068">
    <property type="component" value="Unassembled WGS sequence"/>
</dbReference>
<evidence type="ECO:0000313" key="2">
    <source>
        <dbReference type="EMBL" id="EGT44718.1"/>
    </source>
</evidence>
<dbReference type="InParanoid" id="G0P4G6"/>
<feature type="compositionally biased region" description="Polar residues" evidence="1">
    <location>
        <begin position="49"/>
        <end position="59"/>
    </location>
</feature>
<organism evidence="3">
    <name type="scientific">Caenorhabditis brenneri</name>
    <name type="common">Nematode worm</name>
    <dbReference type="NCBI Taxonomy" id="135651"/>
    <lineage>
        <taxon>Eukaryota</taxon>
        <taxon>Metazoa</taxon>
        <taxon>Ecdysozoa</taxon>
        <taxon>Nematoda</taxon>
        <taxon>Chromadorea</taxon>
        <taxon>Rhabditida</taxon>
        <taxon>Rhabditina</taxon>
        <taxon>Rhabditomorpha</taxon>
        <taxon>Rhabditoidea</taxon>
        <taxon>Rhabditidae</taxon>
        <taxon>Peloderinae</taxon>
        <taxon>Caenorhabditis</taxon>
    </lineage>
</organism>
<protein>
    <submittedName>
        <fullName evidence="2">Uncharacterized protein</fullName>
    </submittedName>
</protein>
<feature type="compositionally biased region" description="Basic residues" evidence="1">
    <location>
        <begin position="69"/>
        <end position="78"/>
    </location>
</feature>
<feature type="region of interest" description="Disordered" evidence="1">
    <location>
        <begin position="382"/>
        <end position="406"/>
    </location>
</feature>
<evidence type="ECO:0000313" key="3">
    <source>
        <dbReference type="Proteomes" id="UP000008068"/>
    </source>
</evidence>
<name>G0P4G6_CAEBE</name>
<reference evidence="3" key="1">
    <citation type="submission" date="2011-07" db="EMBL/GenBank/DDBJ databases">
        <authorList>
            <consortium name="Caenorhabditis brenneri Sequencing and Analysis Consortium"/>
            <person name="Wilson R.K."/>
        </authorList>
    </citation>
    <scope>NUCLEOTIDE SEQUENCE [LARGE SCALE GENOMIC DNA]</scope>
    <source>
        <strain evidence="3">PB2801</strain>
    </source>
</reference>
<gene>
    <name evidence="2" type="ORF">CAEBREN_06439</name>
</gene>
<accession>G0P4G6</accession>